<feature type="region of interest" description="Disordered" evidence="10">
    <location>
        <begin position="1"/>
        <end position="22"/>
    </location>
</feature>
<dbReference type="PANTHER" id="PTHR45794:SF1">
    <property type="entry name" value="LEUCINE--TRNA LIGASE, CYTOPLASMIC"/>
    <property type="match status" value="1"/>
</dbReference>
<keyword evidence="6" id="KW-0648">Protein biosynthesis</keyword>
<evidence type="ECO:0000256" key="3">
    <source>
        <dbReference type="ARBA" id="ARBA00022598"/>
    </source>
</evidence>
<dbReference type="GO" id="GO:0004823">
    <property type="term" value="F:leucine-tRNA ligase activity"/>
    <property type="evidence" value="ECO:0007669"/>
    <property type="project" value="UniProtKB-EC"/>
</dbReference>
<feature type="region of interest" description="Disordered" evidence="10">
    <location>
        <begin position="153"/>
        <end position="177"/>
    </location>
</feature>
<feature type="compositionally biased region" description="Low complexity" evidence="10">
    <location>
        <begin position="168"/>
        <end position="177"/>
    </location>
</feature>
<name>A0A061HBM9_9BASI</name>
<dbReference type="InterPro" id="IPR009080">
    <property type="entry name" value="tRNAsynth_Ia_anticodon-bd"/>
</dbReference>
<dbReference type="RefSeq" id="XP_007878901.1">
    <property type="nucleotide sequence ID" value="XM_007880710.1"/>
</dbReference>
<keyword evidence="3" id="KW-0436">Ligase</keyword>
<organism evidence="13 14">
    <name type="scientific">Pseudozyma flocculosa PF-1</name>
    <dbReference type="NCBI Taxonomy" id="1277687"/>
    <lineage>
        <taxon>Eukaryota</taxon>
        <taxon>Fungi</taxon>
        <taxon>Dikarya</taxon>
        <taxon>Basidiomycota</taxon>
        <taxon>Ustilaginomycotina</taxon>
        <taxon>Ustilaginomycetes</taxon>
        <taxon>Ustilaginales</taxon>
        <taxon>Ustilaginaceae</taxon>
        <taxon>Pseudozyma</taxon>
    </lineage>
</organism>
<dbReference type="eggNOG" id="KOG0437">
    <property type="taxonomic scope" value="Eukaryota"/>
</dbReference>
<dbReference type="Pfam" id="PF08264">
    <property type="entry name" value="Anticodon_1"/>
    <property type="match status" value="1"/>
</dbReference>
<dbReference type="FunFam" id="3.90.740.10:FF:000001">
    <property type="entry name" value="Leucine--tRNA ligase, cytoplasmic"/>
    <property type="match status" value="1"/>
</dbReference>
<dbReference type="NCBIfam" id="TIGR00395">
    <property type="entry name" value="leuS_arch"/>
    <property type="match status" value="1"/>
</dbReference>
<dbReference type="InterPro" id="IPR013155">
    <property type="entry name" value="M/V/L/I-tRNA-synth_anticd-bd"/>
</dbReference>
<evidence type="ECO:0000259" key="11">
    <source>
        <dbReference type="Pfam" id="PF00133"/>
    </source>
</evidence>
<evidence type="ECO:0000313" key="13">
    <source>
        <dbReference type="EMBL" id="EPQ29440.1"/>
    </source>
</evidence>
<dbReference type="CDD" id="cd07959">
    <property type="entry name" value="Anticodon_Ia_Leu_AEc"/>
    <property type="match status" value="1"/>
</dbReference>
<dbReference type="HOGENOM" id="CLU_004174_1_1_1"/>
<evidence type="ECO:0000313" key="14">
    <source>
        <dbReference type="Proteomes" id="UP000053664"/>
    </source>
</evidence>
<dbReference type="GO" id="GO:0002161">
    <property type="term" value="F:aminoacyl-tRNA deacylase activity"/>
    <property type="evidence" value="ECO:0007669"/>
    <property type="project" value="InterPro"/>
</dbReference>
<keyword evidence="4" id="KW-0547">Nucleotide-binding</keyword>
<feature type="domain" description="Aminoacyl-tRNA synthetase class Ia" evidence="11">
    <location>
        <begin position="60"/>
        <end position="125"/>
    </location>
</feature>
<dbReference type="Pfam" id="PF00133">
    <property type="entry name" value="tRNA-synt_1"/>
    <property type="match status" value="2"/>
</dbReference>
<dbReference type="GO" id="GO:0006429">
    <property type="term" value="P:leucyl-tRNA aminoacylation"/>
    <property type="evidence" value="ECO:0007669"/>
    <property type="project" value="InterPro"/>
</dbReference>
<dbReference type="PANTHER" id="PTHR45794">
    <property type="entry name" value="LEUCYL-TRNA SYNTHETASE"/>
    <property type="match status" value="1"/>
</dbReference>
<comment type="similarity">
    <text evidence="1">Belongs to the class-I aminoacyl-tRNA synthetase family.</text>
</comment>
<evidence type="ECO:0000256" key="8">
    <source>
        <dbReference type="ARBA" id="ARBA00030520"/>
    </source>
</evidence>
<dbReference type="Gene3D" id="3.40.50.620">
    <property type="entry name" value="HUPs"/>
    <property type="match status" value="2"/>
</dbReference>
<evidence type="ECO:0000259" key="12">
    <source>
        <dbReference type="Pfam" id="PF08264"/>
    </source>
</evidence>
<keyword evidence="5" id="KW-0067">ATP-binding</keyword>
<evidence type="ECO:0000256" key="4">
    <source>
        <dbReference type="ARBA" id="ARBA00022741"/>
    </source>
</evidence>
<accession>A0A061HBM9</accession>
<dbReference type="AlphaFoldDB" id="A0A061HBM9"/>
<comment type="catalytic activity">
    <reaction evidence="9">
        <text>tRNA(Leu) + L-leucine + ATP = L-leucyl-tRNA(Leu) + AMP + diphosphate</text>
        <dbReference type="Rhea" id="RHEA:11688"/>
        <dbReference type="Rhea" id="RHEA-COMP:9613"/>
        <dbReference type="Rhea" id="RHEA-COMP:9622"/>
        <dbReference type="ChEBI" id="CHEBI:30616"/>
        <dbReference type="ChEBI" id="CHEBI:33019"/>
        <dbReference type="ChEBI" id="CHEBI:57427"/>
        <dbReference type="ChEBI" id="CHEBI:78442"/>
        <dbReference type="ChEBI" id="CHEBI:78494"/>
        <dbReference type="ChEBI" id="CHEBI:456215"/>
        <dbReference type="EC" id="6.1.1.4"/>
    </reaction>
</comment>
<dbReference type="InterPro" id="IPR009008">
    <property type="entry name" value="Val/Leu/Ile-tRNA-synth_edit"/>
</dbReference>
<dbReference type="EMBL" id="KE361631">
    <property type="protein sequence ID" value="EPQ29440.1"/>
    <property type="molecule type" value="Genomic_DNA"/>
</dbReference>
<dbReference type="SUPFAM" id="SSF50677">
    <property type="entry name" value="ValRS/IleRS/LeuRS editing domain"/>
    <property type="match status" value="1"/>
</dbReference>
<dbReference type="KEGG" id="pfp:PFL1_03195"/>
<dbReference type="InterPro" id="IPR014729">
    <property type="entry name" value="Rossmann-like_a/b/a_fold"/>
</dbReference>
<proteinExistence type="inferred from homology"/>
<reference evidence="13 14" key="1">
    <citation type="journal article" date="2013" name="Plant Cell">
        <title>The transition from a phytopathogenic smut ancestor to an anamorphic biocontrol agent deciphered by comparative whole-genome analysis.</title>
        <authorList>
            <person name="Lefebvre F."/>
            <person name="Joly D.L."/>
            <person name="Labbe C."/>
            <person name="Teichmann B."/>
            <person name="Linning R."/>
            <person name="Belzile F."/>
            <person name="Bakkeren G."/>
            <person name="Belanger R.R."/>
        </authorList>
    </citation>
    <scope>NUCLEOTIDE SEQUENCE [LARGE SCALE GENOMIC DNA]</scope>
    <source>
        <strain evidence="13 14">PF-1</strain>
    </source>
</reference>
<dbReference type="Gene3D" id="3.90.740.10">
    <property type="entry name" value="Valyl/Leucyl/Isoleucyl-tRNA synthetase, editing domain"/>
    <property type="match status" value="1"/>
</dbReference>
<evidence type="ECO:0000256" key="7">
    <source>
        <dbReference type="ARBA" id="ARBA00023146"/>
    </source>
</evidence>
<evidence type="ECO:0000256" key="2">
    <source>
        <dbReference type="ARBA" id="ARBA00013164"/>
    </source>
</evidence>
<dbReference type="OrthoDB" id="10249672at2759"/>
<dbReference type="InterPro" id="IPR002300">
    <property type="entry name" value="aa-tRNA-synth_Ia"/>
</dbReference>
<feature type="domain" description="Methionyl/Valyl/Leucyl/Isoleucyl-tRNA synthetase anticodon-binding" evidence="12">
    <location>
        <begin position="833"/>
        <end position="955"/>
    </location>
</feature>
<protein>
    <recommendedName>
        <fullName evidence="2">leucine--tRNA ligase</fullName>
        <ecNumber evidence="2">6.1.1.4</ecNumber>
    </recommendedName>
    <alternativeName>
        <fullName evidence="8">Leucyl-tRNA synthetase</fullName>
    </alternativeName>
</protein>
<evidence type="ECO:0000256" key="1">
    <source>
        <dbReference type="ARBA" id="ARBA00005594"/>
    </source>
</evidence>
<feature type="domain" description="Aminoacyl-tRNA synthetase class Ia" evidence="11">
    <location>
        <begin position="219"/>
        <end position="792"/>
    </location>
</feature>
<dbReference type="SUPFAM" id="SSF52374">
    <property type="entry name" value="Nucleotidylyl transferase"/>
    <property type="match status" value="1"/>
</dbReference>
<evidence type="ECO:0000256" key="10">
    <source>
        <dbReference type="SAM" id="MobiDB-lite"/>
    </source>
</evidence>
<gene>
    <name evidence="13" type="ORF">PFL1_03195</name>
</gene>
<dbReference type="GeneID" id="19317305"/>
<dbReference type="InterPro" id="IPR004493">
    <property type="entry name" value="Leu-tRNA-synth_Ia_arc/euk"/>
</dbReference>
<evidence type="ECO:0000256" key="6">
    <source>
        <dbReference type="ARBA" id="ARBA00022917"/>
    </source>
</evidence>
<sequence>MPPKDASKDAGPIQLENTSKRDFLTKLERETQQFWADQKVFNVDAPTEDDGLRDLTPEEVRAKYPKYFATIPYAYMNGSLHLGHAFTLSKAEFAVGYERLQGKRALFPWAFHCTGMPIRAAADKLVREIELFGPDFSGYDPEAAVAADDDAAAAAASSVNPPPPPPTANTSSATTTNVAKATKGKLAGKDTGLKYQFQIMENSGVPREEIARFADAQYWLKYFPPIAKADCTSFGSRIDWRRAFVTTDVNPYYDSFVRWQMNKLHAMDKIKFGERYTIYSPKDGQPCMDHDRSEGEGVGPQEYTGLKMELVQWGALAAPELDAKLQGKRVFFIAATLRPETMYGQTNCYVGPQIDYGAYEINDTDVFICTERAARNMAFQGVTAERGRVHRIAGVKGAQLVGTLIKAPNGHYPEVYVLPMETVLATKGTGVVTSVPSDSPDDYATLMDLRKKAEYYKIDPAWASLEPLPVISTPGYGDLIAPTLVKQMKIQSAKDKVQLAEAKEIAYKEGFYSGTMLVGNFKGLPVQEAKNQVRDEMMAAGLAFAYAEPEGKVVSRSADECVVALCDQWYLDYGEESWKAKVNKLFAQINCFQPETKNAFEGVVGWLRQWACARSYGLGSKLPWDPQYLVESLSDSTIYMAYYTIAHHLQGGVEDGSTVGPSGIAADDLTDAMWDFLFGDAPYPADTKVPRERAEVLRREFRYFYPMDLRSSGKDLIPNHLTFCAYVHAAIFPEHHWPRAFRANGHLMLNGKKMSKSTGNSLTLRQSVEKFGADATRLSLADAGDGIEDANFEEKTANANILRLHTLIEWCNEVTSDKARAKMRTGPLDSFWDRAFDNQINSLLRQTTECYDRALYKDAMKYGFYELQTARDLYREATSDVGMHAELVSRWIRVQALTITPIAPHFAEHVWRTCLGETGSVQAARWPQPSRDVDASVSSALAYVSGTVKTLRDAEIALGKKKAPKGQPAADAKKYNDRQPKECRVFVAQSFPDWQTRCVELIQANFDAASSKVDDKAVREALAKEGMLKDKKVMNFIVGFKKRIDEFGAETAFNRRLPFDERQTLEDAKAYLKKTLGFREVHIVDKDEAMAKPDEFDDKIVEISEPGAPSFAFWNVE</sequence>
<evidence type="ECO:0000256" key="9">
    <source>
        <dbReference type="ARBA" id="ARBA00047469"/>
    </source>
</evidence>
<dbReference type="SUPFAM" id="SSF47323">
    <property type="entry name" value="Anticodon-binding domain of a subclass of class I aminoacyl-tRNA synthetases"/>
    <property type="match status" value="1"/>
</dbReference>
<dbReference type="Proteomes" id="UP000053664">
    <property type="component" value="Unassembled WGS sequence"/>
</dbReference>
<dbReference type="GO" id="GO:0005524">
    <property type="term" value="F:ATP binding"/>
    <property type="evidence" value="ECO:0007669"/>
    <property type="project" value="UniProtKB-KW"/>
</dbReference>
<keyword evidence="7" id="KW-0030">Aminoacyl-tRNA synthetase</keyword>
<evidence type="ECO:0000256" key="5">
    <source>
        <dbReference type="ARBA" id="ARBA00022840"/>
    </source>
</evidence>
<dbReference type="EC" id="6.1.1.4" evidence="2"/>